<dbReference type="STRING" id="694427.Palpr_1613"/>
<dbReference type="PROSITE" id="PS51352">
    <property type="entry name" value="THIOREDOXIN_2"/>
    <property type="match status" value="1"/>
</dbReference>
<dbReference type="CDD" id="cd02966">
    <property type="entry name" value="TlpA_like_family"/>
    <property type="match status" value="1"/>
</dbReference>
<feature type="domain" description="Thioredoxin" evidence="6">
    <location>
        <begin position="201"/>
        <end position="339"/>
    </location>
</feature>
<dbReference type="InterPro" id="IPR050553">
    <property type="entry name" value="Thioredoxin_ResA/DsbE_sf"/>
</dbReference>
<proteinExistence type="predicted"/>
<name>E4T4W2_PALPW</name>
<evidence type="ECO:0000313" key="7">
    <source>
        <dbReference type="EMBL" id="ADQ79756.1"/>
    </source>
</evidence>
<dbReference type="OrthoDB" id="9794348at2"/>
<feature type="chain" id="PRO_5003189107" evidence="5">
    <location>
        <begin position="24"/>
        <end position="339"/>
    </location>
</feature>
<evidence type="ECO:0000259" key="6">
    <source>
        <dbReference type="PROSITE" id="PS51352"/>
    </source>
</evidence>
<dbReference type="HOGENOM" id="CLU_042529_1_0_10"/>
<dbReference type="PANTHER" id="PTHR42852">
    <property type="entry name" value="THIOL:DISULFIDE INTERCHANGE PROTEIN DSBE"/>
    <property type="match status" value="1"/>
</dbReference>
<protein>
    <submittedName>
        <fullName evidence="7">Alkyl hydroperoxide reductase/ Thiol specific antioxidant/ Mal allergen</fullName>
    </submittedName>
</protein>
<dbReference type="Proteomes" id="UP000008718">
    <property type="component" value="Chromosome"/>
</dbReference>
<dbReference type="eggNOG" id="COG0526">
    <property type="taxonomic scope" value="Bacteria"/>
</dbReference>
<evidence type="ECO:0000256" key="2">
    <source>
        <dbReference type="ARBA" id="ARBA00022748"/>
    </source>
</evidence>
<evidence type="ECO:0000256" key="5">
    <source>
        <dbReference type="SAM" id="SignalP"/>
    </source>
</evidence>
<reference key="1">
    <citation type="submission" date="2010-11" db="EMBL/GenBank/DDBJ databases">
        <title>The complete genome of Paludibacter propionicigenes DSM 17365.</title>
        <authorList>
            <consortium name="US DOE Joint Genome Institute (JGI-PGF)"/>
            <person name="Lucas S."/>
            <person name="Copeland A."/>
            <person name="Lapidus A."/>
            <person name="Bruce D."/>
            <person name="Goodwin L."/>
            <person name="Pitluck S."/>
            <person name="Kyrpides N."/>
            <person name="Mavromatis K."/>
            <person name="Ivanova N."/>
            <person name="Munk A.C."/>
            <person name="Brettin T."/>
            <person name="Detter J.C."/>
            <person name="Han C."/>
            <person name="Tapia R."/>
            <person name="Land M."/>
            <person name="Hauser L."/>
            <person name="Markowitz V."/>
            <person name="Cheng J.-F."/>
            <person name="Hugenholtz P."/>
            <person name="Woyke T."/>
            <person name="Wu D."/>
            <person name="Gronow S."/>
            <person name="Wellnitz S."/>
            <person name="Brambilla E."/>
            <person name="Klenk H.-P."/>
            <person name="Eisen J.A."/>
        </authorList>
    </citation>
    <scope>NUCLEOTIDE SEQUENCE</scope>
    <source>
        <strain>WB4</strain>
    </source>
</reference>
<gene>
    <name evidence="7" type="ordered locus">Palpr_1613</name>
</gene>
<comment type="subcellular location">
    <subcellularLocation>
        <location evidence="1">Cell envelope</location>
    </subcellularLocation>
</comment>
<dbReference type="GO" id="GO:0016491">
    <property type="term" value="F:oxidoreductase activity"/>
    <property type="evidence" value="ECO:0007669"/>
    <property type="project" value="InterPro"/>
</dbReference>
<sequence>MKLNKKYWMVILLLVATMSILLAQQKARNKQTPPHFLINGEINLPSGTIYLKGFHNKIFFNIDSTQIINGHFKFKGSVKNPDLFGLSTDRNETFNPYYIFIENTPIKVLIDTANHHPIKIYGSASNDLFESFKAARRGYKIDSLITAQPQSPVAAYILYRNYANDLSVNQLEKNLALFDPSLADLSYIKELKEILAIKKQVDVGQKAIDFSALTPDGKLLKLSQFYGNYLLLDFWASWCGPCRRENPNLVRIYNKFKSKGFNIFAVSLDQKRENWIEAISKDNLTWTHVSDLKFWNSEPARLYAVRNIPSNVLIDPHGNIVARNLRGEELEKKLDEVFK</sequence>
<feature type="signal peptide" evidence="5">
    <location>
        <begin position="1"/>
        <end position="23"/>
    </location>
</feature>
<organism evidence="7 8">
    <name type="scientific">Paludibacter propionicigenes (strain DSM 17365 / JCM 13257 / WB4)</name>
    <dbReference type="NCBI Taxonomy" id="694427"/>
    <lineage>
        <taxon>Bacteria</taxon>
        <taxon>Pseudomonadati</taxon>
        <taxon>Bacteroidota</taxon>
        <taxon>Bacteroidia</taxon>
        <taxon>Bacteroidales</taxon>
        <taxon>Paludibacteraceae</taxon>
        <taxon>Paludibacter</taxon>
    </lineage>
</organism>
<evidence type="ECO:0000256" key="3">
    <source>
        <dbReference type="ARBA" id="ARBA00023157"/>
    </source>
</evidence>
<dbReference type="PROSITE" id="PS00194">
    <property type="entry name" value="THIOREDOXIN_1"/>
    <property type="match status" value="1"/>
</dbReference>
<keyword evidence="2" id="KW-0201">Cytochrome c-type biogenesis</keyword>
<evidence type="ECO:0000256" key="4">
    <source>
        <dbReference type="ARBA" id="ARBA00023284"/>
    </source>
</evidence>
<dbReference type="Pfam" id="PF00578">
    <property type="entry name" value="AhpC-TSA"/>
    <property type="match status" value="1"/>
</dbReference>
<dbReference type="GO" id="GO:0016209">
    <property type="term" value="F:antioxidant activity"/>
    <property type="evidence" value="ECO:0007669"/>
    <property type="project" value="InterPro"/>
</dbReference>
<dbReference type="InterPro" id="IPR013766">
    <property type="entry name" value="Thioredoxin_domain"/>
</dbReference>
<dbReference type="GO" id="GO:0017004">
    <property type="term" value="P:cytochrome complex assembly"/>
    <property type="evidence" value="ECO:0007669"/>
    <property type="project" value="UniProtKB-KW"/>
</dbReference>
<reference evidence="7 8" key="2">
    <citation type="journal article" date="2011" name="Stand. Genomic Sci.">
        <title>Complete genome sequence of Paludibacter propionicigenes type strain (WB4).</title>
        <authorList>
            <person name="Gronow S."/>
            <person name="Munk C."/>
            <person name="Lapidus A."/>
            <person name="Nolan M."/>
            <person name="Lucas S."/>
            <person name="Hammon N."/>
            <person name="Deshpande S."/>
            <person name="Cheng J.F."/>
            <person name="Tapia R."/>
            <person name="Han C."/>
            <person name="Goodwin L."/>
            <person name="Pitluck S."/>
            <person name="Liolios K."/>
            <person name="Ivanova N."/>
            <person name="Mavromatis K."/>
            <person name="Mikhailova N."/>
            <person name="Pati A."/>
            <person name="Chen A."/>
            <person name="Palaniappan K."/>
            <person name="Land M."/>
            <person name="Hauser L."/>
            <person name="Chang Y.J."/>
            <person name="Jeffries C.D."/>
            <person name="Brambilla E."/>
            <person name="Rohde M."/>
            <person name="Goker M."/>
            <person name="Detter J.C."/>
            <person name="Woyke T."/>
            <person name="Bristow J."/>
            <person name="Eisen J.A."/>
            <person name="Markowitz V."/>
            <person name="Hugenholtz P."/>
            <person name="Kyrpides N.C."/>
            <person name="Klenk H.P."/>
        </authorList>
    </citation>
    <scope>NUCLEOTIDE SEQUENCE [LARGE SCALE GENOMIC DNA]</scope>
    <source>
        <strain evidence="8">DSM 17365 / JCM 13257 / WB4</strain>
    </source>
</reference>
<dbReference type="AlphaFoldDB" id="E4T4W2"/>
<keyword evidence="3" id="KW-1015">Disulfide bond</keyword>
<dbReference type="InterPro" id="IPR000866">
    <property type="entry name" value="AhpC/TSA"/>
</dbReference>
<dbReference type="Gene3D" id="3.40.30.10">
    <property type="entry name" value="Glutaredoxin"/>
    <property type="match status" value="1"/>
</dbReference>
<keyword evidence="8" id="KW-1185">Reference proteome</keyword>
<accession>E4T4W2</accession>
<dbReference type="InterPro" id="IPR036249">
    <property type="entry name" value="Thioredoxin-like_sf"/>
</dbReference>
<dbReference type="KEGG" id="ppn:Palpr_1613"/>
<keyword evidence="4" id="KW-0676">Redox-active center</keyword>
<dbReference type="InterPro" id="IPR025380">
    <property type="entry name" value="DUF4369"/>
</dbReference>
<evidence type="ECO:0000256" key="1">
    <source>
        <dbReference type="ARBA" id="ARBA00004196"/>
    </source>
</evidence>
<dbReference type="PANTHER" id="PTHR42852:SF6">
    <property type="entry name" value="THIOL:DISULFIDE INTERCHANGE PROTEIN DSBE"/>
    <property type="match status" value="1"/>
</dbReference>
<dbReference type="EMBL" id="CP002345">
    <property type="protein sequence ID" value="ADQ79756.1"/>
    <property type="molecule type" value="Genomic_DNA"/>
</dbReference>
<dbReference type="RefSeq" id="WP_013445125.1">
    <property type="nucleotide sequence ID" value="NC_014734.1"/>
</dbReference>
<dbReference type="SUPFAM" id="SSF52833">
    <property type="entry name" value="Thioredoxin-like"/>
    <property type="match status" value="1"/>
</dbReference>
<dbReference type="InterPro" id="IPR017937">
    <property type="entry name" value="Thioredoxin_CS"/>
</dbReference>
<keyword evidence="5" id="KW-0732">Signal</keyword>
<evidence type="ECO:0000313" key="8">
    <source>
        <dbReference type="Proteomes" id="UP000008718"/>
    </source>
</evidence>
<dbReference type="GO" id="GO:0030313">
    <property type="term" value="C:cell envelope"/>
    <property type="evidence" value="ECO:0007669"/>
    <property type="project" value="UniProtKB-SubCell"/>
</dbReference>
<dbReference type="Pfam" id="PF14289">
    <property type="entry name" value="DUF4369"/>
    <property type="match status" value="1"/>
</dbReference>